<proteinExistence type="predicted"/>
<accession>A0A9J6F3Q7</accession>
<evidence type="ECO:0000313" key="2">
    <source>
        <dbReference type="Proteomes" id="UP000821866"/>
    </source>
</evidence>
<gene>
    <name evidence="1" type="ORF">HPB51_014596</name>
</gene>
<name>A0A9J6F3Q7_RHIMP</name>
<keyword evidence="2" id="KW-1185">Reference proteome</keyword>
<dbReference type="Proteomes" id="UP000821866">
    <property type="component" value="Chromosome 1"/>
</dbReference>
<comment type="caution">
    <text evidence="1">The sequence shown here is derived from an EMBL/GenBank/DDBJ whole genome shotgun (WGS) entry which is preliminary data.</text>
</comment>
<dbReference type="VEuPathDB" id="VectorBase:LOC119167772"/>
<evidence type="ECO:0000313" key="1">
    <source>
        <dbReference type="EMBL" id="KAH8041315.1"/>
    </source>
</evidence>
<dbReference type="EMBL" id="JABSTU010000001">
    <property type="protein sequence ID" value="KAH8041315.1"/>
    <property type="molecule type" value="Genomic_DNA"/>
</dbReference>
<sequence>MRTQDGRLVRSCESGRRWPRFLVHITSQGIPFNSILPPLPSGEGLRRAFVLHCDIAGRPYVINDFRKPPKELGIIQEMSGIGAYQMSHVWLLNMKTDEAKKTLLEAGLLSMKDRPCLVVYPERQEVRLKLHWVAFDVKAETVRRAFREYGEVRGHQRQVERGRLRRS</sequence>
<reference evidence="1" key="1">
    <citation type="journal article" date="2020" name="Cell">
        <title>Large-Scale Comparative Analyses of Tick Genomes Elucidate Their Genetic Diversity and Vector Capacities.</title>
        <authorList>
            <consortium name="Tick Genome and Microbiome Consortium (TIGMIC)"/>
            <person name="Jia N."/>
            <person name="Wang J."/>
            <person name="Shi W."/>
            <person name="Du L."/>
            <person name="Sun Y."/>
            <person name="Zhan W."/>
            <person name="Jiang J.F."/>
            <person name="Wang Q."/>
            <person name="Zhang B."/>
            <person name="Ji P."/>
            <person name="Bell-Sakyi L."/>
            <person name="Cui X.M."/>
            <person name="Yuan T.T."/>
            <person name="Jiang B.G."/>
            <person name="Yang W.F."/>
            <person name="Lam T.T."/>
            <person name="Chang Q.C."/>
            <person name="Ding S.J."/>
            <person name="Wang X.J."/>
            <person name="Zhu J.G."/>
            <person name="Ruan X.D."/>
            <person name="Zhao L."/>
            <person name="Wei J.T."/>
            <person name="Ye R.Z."/>
            <person name="Que T.C."/>
            <person name="Du C.H."/>
            <person name="Zhou Y.H."/>
            <person name="Cheng J.X."/>
            <person name="Dai P.F."/>
            <person name="Guo W.B."/>
            <person name="Han X.H."/>
            <person name="Huang E.J."/>
            <person name="Li L.F."/>
            <person name="Wei W."/>
            <person name="Gao Y.C."/>
            <person name="Liu J.Z."/>
            <person name="Shao H.Z."/>
            <person name="Wang X."/>
            <person name="Wang C.C."/>
            <person name="Yang T.C."/>
            <person name="Huo Q.B."/>
            <person name="Li W."/>
            <person name="Chen H.Y."/>
            <person name="Chen S.E."/>
            <person name="Zhou L.G."/>
            <person name="Ni X.B."/>
            <person name="Tian J.H."/>
            <person name="Sheng Y."/>
            <person name="Liu T."/>
            <person name="Pan Y.S."/>
            <person name="Xia L.Y."/>
            <person name="Li J."/>
            <person name="Zhao F."/>
            <person name="Cao W.C."/>
        </authorList>
    </citation>
    <scope>NUCLEOTIDE SEQUENCE</scope>
    <source>
        <strain evidence="1">Rmic-2018</strain>
    </source>
</reference>
<organism evidence="1 2">
    <name type="scientific">Rhipicephalus microplus</name>
    <name type="common">Cattle tick</name>
    <name type="synonym">Boophilus microplus</name>
    <dbReference type="NCBI Taxonomy" id="6941"/>
    <lineage>
        <taxon>Eukaryota</taxon>
        <taxon>Metazoa</taxon>
        <taxon>Ecdysozoa</taxon>
        <taxon>Arthropoda</taxon>
        <taxon>Chelicerata</taxon>
        <taxon>Arachnida</taxon>
        <taxon>Acari</taxon>
        <taxon>Parasitiformes</taxon>
        <taxon>Ixodida</taxon>
        <taxon>Ixodoidea</taxon>
        <taxon>Ixodidae</taxon>
        <taxon>Rhipicephalinae</taxon>
        <taxon>Rhipicephalus</taxon>
        <taxon>Boophilus</taxon>
    </lineage>
</organism>
<protein>
    <submittedName>
        <fullName evidence="1">Uncharacterized protein</fullName>
    </submittedName>
</protein>
<dbReference type="AlphaFoldDB" id="A0A9J6F3Q7"/>
<reference evidence="1" key="2">
    <citation type="submission" date="2021-09" db="EMBL/GenBank/DDBJ databases">
        <authorList>
            <person name="Jia N."/>
            <person name="Wang J."/>
            <person name="Shi W."/>
            <person name="Du L."/>
            <person name="Sun Y."/>
            <person name="Zhan W."/>
            <person name="Jiang J."/>
            <person name="Wang Q."/>
            <person name="Zhang B."/>
            <person name="Ji P."/>
            <person name="Sakyi L.B."/>
            <person name="Cui X."/>
            <person name="Yuan T."/>
            <person name="Jiang B."/>
            <person name="Yang W."/>
            <person name="Lam T.T.-Y."/>
            <person name="Chang Q."/>
            <person name="Ding S."/>
            <person name="Wang X."/>
            <person name="Zhu J."/>
            <person name="Ruan X."/>
            <person name="Zhao L."/>
            <person name="Wei J."/>
            <person name="Que T."/>
            <person name="Du C."/>
            <person name="Cheng J."/>
            <person name="Dai P."/>
            <person name="Han X."/>
            <person name="Huang E."/>
            <person name="Gao Y."/>
            <person name="Liu J."/>
            <person name="Shao H."/>
            <person name="Ye R."/>
            <person name="Li L."/>
            <person name="Wei W."/>
            <person name="Wang X."/>
            <person name="Wang C."/>
            <person name="Huo Q."/>
            <person name="Li W."/>
            <person name="Guo W."/>
            <person name="Chen H."/>
            <person name="Chen S."/>
            <person name="Zhou L."/>
            <person name="Zhou L."/>
            <person name="Ni X."/>
            <person name="Tian J."/>
            <person name="Zhou Y."/>
            <person name="Sheng Y."/>
            <person name="Liu T."/>
            <person name="Pan Y."/>
            <person name="Xia L."/>
            <person name="Li J."/>
            <person name="Zhao F."/>
            <person name="Cao W."/>
        </authorList>
    </citation>
    <scope>NUCLEOTIDE SEQUENCE</scope>
    <source>
        <strain evidence="1">Rmic-2018</strain>
        <tissue evidence="1">Larvae</tissue>
    </source>
</reference>